<dbReference type="AlphaFoldDB" id="A0AAN9RXE6"/>
<evidence type="ECO:0000313" key="3">
    <source>
        <dbReference type="Proteomes" id="UP001386955"/>
    </source>
</evidence>
<proteinExistence type="predicted"/>
<dbReference type="EMBL" id="JAYMYS010000008">
    <property type="protein sequence ID" value="KAK7384920.1"/>
    <property type="molecule type" value="Genomic_DNA"/>
</dbReference>
<keyword evidence="3" id="KW-1185">Reference proteome</keyword>
<name>A0AAN9RXE6_PSOTE</name>
<reference evidence="2 3" key="1">
    <citation type="submission" date="2024-01" db="EMBL/GenBank/DDBJ databases">
        <title>The genomes of 5 underutilized Papilionoideae crops provide insights into root nodulation and disease resistanc.</title>
        <authorList>
            <person name="Jiang F."/>
        </authorList>
    </citation>
    <scope>NUCLEOTIDE SEQUENCE [LARGE SCALE GENOMIC DNA]</scope>
    <source>
        <strain evidence="2">DUOXIRENSHENG_FW03</strain>
        <tissue evidence="2">Leaves</tissue>
    </source>
</reference>
<organism evidence="2 3">
    <name type="scientific">Psophocarpus tetragonolobus</name>
    <name type="common">Winged bean</name>
    <name type="synonym">Dolichos tetragonolobus</name>
    <dbReference type="NCBI Taxonomy" id="3891"/>
    <lineage>
        <taxon>Eukaryota</taxon>
        <taxon>Viridiplantae</taxon>
        <taxon>Streptophyta</taxon>
        <taxon>Embryophyta</taxon>
        <taxon>Tracheophyta</taxon>
        <taxon>Spermatophyta</taxon>
        <taxon>Magnoliopsida</taxon>
        <taxon>eudicotyledons</taxon>
        <taxon>Gunneridae</taxon>
        <taxon>Pentapetalae</taxon>
        <taxon>rosids</taxon>
        <taxon>fabids</taxon>
        <taxon>Fabales</taxon>
        <taxon>Fabaceae</taxon>
        <taxon>Papilionoideae</taxon>
        <taxon>50 kb inversion clade</taxon>
        <taxon>NPAAA clade</taxon>
        <taxon>indigoferoid/millettioid clade</taxon>
        <taxon>Phaseoleae</taxon>
        <taxon>Psophocarpus</taxon>
    </lineage>
</organism>
<dbReference type="Proteomes" id="UP001386955">
    <property type="component" value="Unassembled WGS sequence"/>
</dbReference>
<feature type="compositionally biased region" description="Polar residues" evidence="1">
    <location>
        <begin position="16"/>
        <end position="29"/>
    </location>
</feature>
<evidence type="ECO:0000313" key="2">
    <source>
        <dbReference type="EMBL" id="KAK7384920.1"/>
    </source>
</evidence>
<feature type="compositionally biased region" description="Polar residues" evidence="1">
    <location>
        <begin position="167"/>
        <end position="184"/>
    </location>
</feature>
<gene>
    <name evidence="2" type="ORF">VNO78_30623</name>
</gene>
<sequence length="190" mass="21480">MLGQSPSKDPPITANGKETSNSCNKGNYDENQVTDIEEPFVEVIRWGFVSHTSYDLSGLLQPDLSELYEASLSKPQKNCPCQKHHDNARALHQEEARVLHQYKAHILHQDKACFLHSNSRHISYKPILGNLLQNRAHTPGFSASHNPRSIKNRVENHYLQNHGHNSYVGQPNAPQQTSSNTNEVAWTVMH</sequence>
<protein>
    <submittedName>
        <fullName evidence="2">Uncharacterized protein</fullName>
    </submittedName>
</protein>
<feature type="region of interest" description="Disordered" evidence="1">
    <location>
        <begin position="1"/>
        <end position="29"/>
    </location>
</feature>
<accession>A0AAN9RXE6</accession>
<evidence type="ECO:0000256" key="1">
    <source>
        <dbReference type="SAM" id="MobiDB-lite"/>
    </source>
</evidence>
<feature type="region of interest" description="Disordered" evidence="1">
    <location>
        <begin position="167"/>
        <end position="190"/>
    </location>
</feature>
<comment type="caution">
    <text evidence="2">The sequence shown here is derived from an EMBL/GenBank/DDBJ whole genome shotgun (WGS) entry which is preliminary data.</text>
</comment>